<dbReference type="AlphaFoldDB" id="A0A391P4X4"/>
<evidence type="ECO:0000313" key="2">
    <source>
        <dbReference type="Proteomes" id="UP000265618"/>
    </source>
</evidence>
<evidence type="ECO:0000313" key="1">
    <source>
        <dbReference type="EMBL" id="GCA64993.1"/>
    </source>
</evidence>
<feature type="non-terminal residue" evidence="1">
    <location>
        <position position="1"/>
    </location>
</feature>
<accession>A0A391P4X4</accession>
<name>A0A391P4X4_9EUKA</name>
<dbReference type="EMBL" id="BDIP01009334">
    <property type="protein sequence ID" value="GCA64993.1"/>
    <property type="molecule type" value="Genomic_DNA"/>
</dbReference>
<gene>
    <name evidence="1" type="ORF">KIPB_015950</name>
</gene>
<organism evidence="1 2">
    <name type="scientific">Kipferlia bialata</name>
    <dbReference type="NCBI Taxonomy" id="797122"/>
    <lineage>
        <taxon>Eukaryota</taxon>
        <taxon>Metamonada</taxon>
        <taxon>Carpediemonas-like organisms</taxon>
        <taxon>Kipferlia</taxon>
    </lineage>
</organism>
<dbReference type="Proteomes" id="UP000265618">
    <property type="component" value="Unassembled WGS sequence"/>
</dbReference>
<comment type="caution">
    <text evidence="1">The sequence shown here is derived from an EMBL/GenBank/DDBJ whole genome shotgun (WGS) entry which is preliminary data.</text>
</comment>
<protein>
    <submittedName>
        <fullName evidence="1">Uncharacterized protein</fullName>
    </submittedName>
</protein>
<keyword evidence="2" id="KW-1185">Reference proteome</keyword>
<sequence length="40" mass="4535">QNTEADLKNHPDMMETIRAGAEIMGYMEAPEHVVTKYSIL</sequence>
<reference evidence="1 2" key="1">
    <citation type="journal article" date="2018" name="PLoS ONE">
        <title>The draft genome of Kipferlia bialata reveals reductive genome evolution in fornicate parasites.</title>
        <authorList>
            <person name="Tanifuji G."/>
            <person name="Takabayashi S."/>
            <person name="Kume K."/>
            <person name="Takagi M."/>
            <person name="Nakayama T."/>
            <person name="Kamikawa R."/>
            <person name="Inagaki Y."/>
            <person name="Hashimoto T."/>
        </authorList>
    </citation>
    <scope>NUCLEOTIDE SEQUENCE [LARGE SCALE GENOMIC DNA]</scope>
    <source>
        <strain evidence="1">NY0173</strain>
    </source>
</reference>
<proteinExistence type="predicted"/>